<dbReference type="InterPro" id="IPR058240">
    <property type="entry name" value="rSAM_sf"/>
</dbReference>
<feature type="domain" description="Radical SAM core" evidence="6">
    <location>
        <begin position="14"/>
        <end position="83"/>
    </location>
</feature>
<evidence type="ECO:0000256" key="4">
    <source>
        <dbReference type="ARBA" id="ARBA00023004"/>
    </source>
</evidence>
<gene>
    <name evidence="7" type="ORF">S03H2_20040</name>
</gene>
<evidence type="ECO:0000259" key="6">
    <source>
        <dbReference type="Pfam" id="PF04055"/>
    </source>
</evidence>
<dbReference type="AlphaFoldDB" id="X1FX38"/>
<dbReference type="PANTHER" id="PTHR43409:SF7">
    <property type="entry name" value="BLL1977 PROTEIN"/>
    <property type="match status" value="1"/>
</dbReference>
<accession>X1FX38</accession>
<evidence type="ECO:0000256" key="3">
    <source>
        <dbReference type="ARBA" id="ARBA00022723"/>
    </source>
</evidence>
<keyword evidence="2" id="KW-0949">S-adenosyl-L-methionine</keyword>
<dbReference type="GO" id="GO:0003824">
    <property type="term" value="F:catalytic activity"/>
    <property type="evidence" value="ECO:0007669"/>
    <property type="project" value="InterPro"/>
</dbReference>
<evidence type="ECO:0000256" key="1">
    <source>
        <dbReference type="ARBA" id="ARBA00001966"/>
    </source>
</evidence>
<proteinExistence type="predicted"/>
<dbReference type="SUPFAM" id="SSF102114">
    <property type="entry name" value="Radical SAM enzymes"/>
    <property type="match status" value="1"/>
</dbReference>
<evidence type="ECO:0000313" key="7">
    <source>
        <dbReference type="EMBL" id="GAH33899.1"/>
    </source>
</evidence>
<keyword evidence="5" id="KW-0411">Iron-sulfur</keyword>
<evidence type="ECO:0000256" key="5">
    <source>
        <dbReference type="ARBA" id="ARBA00023014"/>
    </source>
</evidence>
<reference evidence="7" key="1">
    <citation type="journal article" date="2014" name="Front. Microbiol.">
        <title>High frequency of phylogenetically diverse reductive dehalogenase-homologous genes in deep subseafloor sedimentary metagenomes.</title>
        <authorList>
            <person name="Kawai M."/>
            <person name="Futagami T."/>
            <person name="Toyoda A."/>
            <person name="Takaki Y."/>
            <person name="Nishi S."/>
            <person name="Hori S."/>
            <person name="Arai W."/>
            <person name="Tsubouchi T."/>
            <person name="Morono Y."/>
            <person name="Uchiyama I."/>
            <person name="Ito T."/>
            <person name="Fujiyama A."/>
            <person name="Inagaki F."/>
            <person name="Takami H."/>
        </authorList>
    </citation>
    <scope>NUCLEOTIDE SEQUENCE</scope>
    <source>
        <strain evidence="7">Expedition CK06-06</strain>
    </source>
</reference>
<name>X1FX38_9ZZZZ</name>
<comment type="cofactor">
    <cofactor evidence="1">
        <name>[4Fe-4S] cluster</name>
        <dbReference type="ChEBI" id="CHEBI:49883"/>
    </cofactor>
</comment>
<comment type="caution">
    <text evidence="7">The sequence shown here is derived from an EMBL/GenBank/DDBJ whole genome shotgun (WGS) entry which is preliminary data.</text>
</comment>
<dbReference type="Gene3D" id="3.30.750.200">
    <property type="match status" value="1"/>
</dbReference>
<dbReference type="EMBL" id="BARU01010522">
    <property type="protein sequence ID" value="GAH33899.1"/>
    <property type="molecule type" value="Genomic_DNA"/>
</dbReference>
<dbReference type="PANTHER" id="PTHR43409">
    <property type="entry name" value="ANAEROBIC MAGNESIUM-PROTOPORPHYRIN IX MONOMETHYL ESTER CYCLASE-RELATED"/>
    <property type="match status" value="1"/>
</dbReference>
<dbReference type="Pfam" id="PF04055">
    <property type="entry name" value="Radical_SAM"/>
    <property type="match status" value="1"/>
</dbReference>
<protein>
    <recommendedName>
        <fullName evidence="6">Radical SAM core domain-containing protein</fullName>
    </recommendedName>
</protein>
<evidence type="ECO:0000256" key="2">
    <source>
        <dbReference type="ARBA" id="ARBA00022691"/>
    </source>
</evidence>
<dbReference type="GO" id="GO:0046872">
    <property type="term" value="F:metal ion binding"/>
    <property type="evidence" value="ECO:0007669"/>
    <property type="project" value="UniProtKB-KW"/>
</dbReference>
<sequence length="144" mass="17075">MEKFSAQVRPDIARDPEILDLMKDEGFIHVFIGFESINPRTLELYNKHQTLEDIEHSIAEIHKRSIFIHGMFVFGSDADDEETFVKTTRFAIRNRIETVQFLILTPLPGTRQYEDFEAQGRMLNYDWARLKQRKGIFCLFQYQL</sequence>
<dbReference type="GO" id="GO:0051536">
    <property type="term" value="F:iron-sulfur cluster binding"/>
    <property type="evidence" value="ECO:0007669"/>
    <property type="project" value="UniProtKB-KW"/>
</dbReference>
<keyword evidence="4" id="KW-0408">Iron</keyword>
<keyword evidence="3" id="KW-0479">Metal-binding</keyword>
<dbReference type="InterPro" id="IPR051198">
    <property type="entry name" value="BchE-like"/>
</dbReference>
<dbReference type="GO" id="GO:0005829">
    <property type="term" value="C:cytosol"/>
    <property type="evidence" value="ECO:0007669"/>
    <property type="project" value="TreeGrafter"/>
</dbReference>
<organism evidence="7">
    <name type="scientific">marine sediment metagenome</name>
    <dbReference type="NCBI Taxonomy" id="412755"/>
    <lineage>
        <taxon>unclassified sequences</taxon>
        <taxon>metagenomes</taxon>
        <taxon>ecological metagenomes</taxon>
    </lineage>
</organism>
<dbReference type="InterPro" id="IPR007197">
    <property type="entry name" value="rSAM"/>
</dbReference>